<dbReference type="EMBL" id="LIAE01007883">
    <property type="protein sequence ID" value="PAV76465.1"/>
    <property type="molecule type" value="Genomic_DNA"/>
</dbReference>
<accession>A0A2A2KR95</accession>
<comment type="caution">
    <text evidence="1">The sequence shown here is derived from an EMBL/GenBank/DDBJ whole genome shotgun (WGS) entry which is preliminary data.</text>
</comment>
<dbReference type="Proteomes" id="UP000218231">
    <property type="component" value="Unassembled WGS sequence"/>
</dbReference>
<evidence type="ECO:0000313" key="2">
    <source>
        <dbReference type="Proteomes" id="UP000218231"/>
    </source>
</evidence>
<dbReference type="STRING" id="2018661.A0A2A2KR95"/>
<gene>
    <name evidence="1" type="ORF">WR25_11611</name>
</gene>
<organism evidence="1 2">
    <name type="scientific">Diploscapter pachys</name>
    <dbReference type="NCBI Taxonomy" id="2018661"/>
    <lineage>
        <taxon>Eukaryota</taxon>
        <taxon>Metazoa</taxon>
        <taxon>Ecdysozoa</taxon>
        <taxon>Nematoda</taxon>
        <taxon>Chromadorea</taxon>
        <taxon>Rhabditida</taxon>
        <taxon>Rhabditina</taxon>
        <taxon>Rhabditomorpha</taxon>
        <taxon>Rhabditoidea</taxon>
        <taxon>Rhabditidae</taxon>
        <taxon>Diploscapter</taxon>
    </lineage>
</organism>
<name>A0A2A2KR95_9BILA</name>
<sequence length="338" mass="39217">MPRPLSQFLCLISLVIFRLIRQLILLESDLIALLKRLVAEKRETVEFFNVLSRYQLDSTEPIRECDFIIFHERFGSFDEITDSRWHIYCVTSNYVYFGCAPFTDLSIENQENLTVSLFQDTNHVARMQIDDFLLQSRQYSKPQDEVVFLYSPPSSGGTRTAKLLQSADATHNSLLVLNEPPAFASLTILSRNCSIEIIRQLCARVMLYLLRHQKRQQTYAVKLRSPSICLIPYIHEVFPSISHVYISSRSYTHTTEQLLHLTNQTMPLFQSMADTATTIRPLLEICQISSLSIPECIEWKRREDETLRRFADALPLTDEQRKRTQNLADSLRSLVVNF</sequence>
<keyword evidence="2" id="KW-1185">Reference proteome</keyword>
<reference evidence="1 2" key="1">
    <citation type="journal article" date="2017" name="Curr. Biol.">
        <title>Genome architecture and evolution of a unichromosomal asexual nematode.</title>
        <authorList>
            <person name="Fradin H."/>
            <person name="Zegar C."/>
            <person name="Gutwein M."/>
            <person name="Lucas J."/>
            <person name="Kovtun M."/>
            <person name="Corcoran D."/>
            <person name="Baugh L.R."/>
            <person name="Kiontke K."/>
            <person name="Gunsalus K."/>
            <person name="Fitch D.H."/>
            <person name="Piano F."/>
        </authorList>
    </citation>
    <scope>NUCLEOTIDE SEQUENCE [LARGE SCALE GENOMIC DNA]</scope>
    <source>
        <strain evidence="1">PF1309</strain>
    </source>
</reference>
<dbReference type="OrthoDB" id="5866055at2759"/>
<protein>
    <submittedName>
        <fullName evidence="1">Uncharacterized protein</fullName>
    </submittedName>
</protein>
<proteinExistence type="predicted"/>
<evidence type="ECO:0000313" key="1">
    <source>
        <dbReference type="EMBL" id="PAV76465.1"/>
    </source>
</evidence>
<dbReference type="AlphaFoldDB" id="A0A2A2KR95"/>